<organism evidence="14 15">
    <name type="scientific">Volvox reticuliferus</name>
    <dbReference type="NCBI Taxonomy" id="1737510"/>
    <lineage>
        <taxon>Eukaryota</taxon>
        <taxon>Viridiplantae</taxon>
        <taxon>Chlorophyta</taxon>
        <taxon>core chlorophytes</taxon>
        <taxon>Chlorophyceae</taxon>
        <taxon>CS clade</taxon>
        <taxon>Chlamydomonadales</taxon>
        <taxon>Volvocaceae</taxon>
        <taxon>Volvox</taxon>
    </lineage>
</organism>
<evidence type="ECO:0000256" key="5">
    <source>
        <dbReference type="ARBA" id="ARBA00022759"/>
    </source>
</evidence>
<dbReference type="SUPFAM" id="SSF57903">
    <property type="entry name" value="FYVE/PHD zinc finger"/>
    <property type="match status" value="1"/>
</dbReference>
<comment type="caution">
    <text evidence="14">The sequence shown here is derived from an EMBL/GenBank/DDBJ whole genome shotgun (WGS) entry which is preliminary data.</text>
</comment>
<dbReference type="GO" id="GO:0004519">
    <property type="term" value="F:endonuclease activity"/>
    <property type="evidence" value="ECO:0007669"/>
    <property type="project" value="UniProtKB-KW"/>
</dbReference>
<dbReference type="InterPro" id="IPR036397">
    <property type="entry name" value="RNaseH_sf"/>
</dbReference>
<evidence type="ECO:0000256" key="2">
    <source>
        <dbReference type="ARBA" id="ARBA00022695"/>
    </source>
</evidence>
<dbReference type="InterPro" id="IPR041373">
    <property type="entry name" value="RT_RNaseH"/>
</dbReference>
<dbReference type="SUPFAM" id="SSF56672">
    <property type="entry name" value="DNA/RNA polymerases"/>
    <property type="match status" value="1"/>
</dbReference>
<dbReference type="InterPro" id="IPR012337">
    <property type="entry name" value="RNaseH-like_sf"/>
</dbReference>
<accession>A0A8J4GTN5</accession>
<dbReference type="InterPro" id="IPR001584">
    <property type="entry name" value="Integrase_cat-core"/>
</dbReference>
<evidence type="ECO:0000256" key="7">
    <source>
        <dbReference type="ARBA" id="ARBA00022801"/>
    </source>
</evidence>
<dbReference type="InterPro" id="IPR041588">
    <property type="entry name" value="Integrase_H2C2"/>
</dbReference>
<keyword evidence="2" id="KW-0548">Nucleotidyltransferase</keyword>
<keyword evidence="3" id="KW-0540">Nuclease</keyword>
<evidence type="ECO:0000256" key="6">
    <source>
        <dbReference type="ARBA" id="ARBA00022771"/>
    </source>
</evidence>
<dbReference type="InterPro" id="IPR001965">
    <property type="entry name" value="Znf_PHD"/>
</dbReference>
<keyword evidence="9" id="KW-0695">RNA-directed DNA polymerase</keyword>
<keyword evidence="8" id="KW-0862">Zinc</keyword>
<evidence type="ECO:0000259" key="12">
    <source>
        <dbReference type="PROSITE" id="PS50016"/>
    </source>
</evidence>
<reference evidence="14" key="1">
    <citation type="journal article" date="2021" name="Proc. Natl. Acad. Sci. U.S.A.">
        <title>Three genomes in the algal genus Volvox reveal the fate of a haploid sex-determining region after a transition to homothallism.</title>
        <authorList>
            <person name="Yamamoto K."/>
            <person name="Hamaji T."/>
            <person name="Kawai-Toyooka H."/>
            <person name="Matsuzaki R."/>
            <person name="Takahashi F."/>
            <person name="Nishimura Y."/>
            <person name="Kawachi M."/>
            <person name="Noguchi H."/>
            <person name="Minakuchi Y."/>
            <person name="Umen J.G."/>
            <person name="Toyoda A."/>
            <person name="Nozaki H."/>
        </authorList>
    </citation>
    <scope>NUCLEOTIDE SEQUENCE</scope>
    <source>
        <strain evidence="14">NIES-3785</strain>
    </source>
</reference>
<dbReference type="PROSITE" id="PS50016">
    <property type="entry name" value="ZF_PHD_2"/>
    <property type="match status" value="1"/>
</dbReference>
<dbReference type="InterPro" id="IPR050951">
    <property type="entry name" value="Retrovirus_Pol_polyprotein"/>
</dbReference>
<evidence type="ECO:0000256" key="11">
    <source>
        <dbReference type="SAM" id="Phobius"/>
    </source>
</evidence>
<evidence type="ECO:0000256" key="8">
    <source>
        <dbReference type="ARBA" id="ARBA00022833"/>
    </source>
</evidence>
<dbReference type="GO" id="GO:0008270">
    <property type="term" value="F:zinc ion binding"/>
    <property type="evidence" value="ECO:0007669"/>
    <property type="project" value="UniProtKB-KW"/>
</dbReference>
<keyword evidence="6 10" id="KW-0863">Zinc-finger</keyword>
<keyword evidence="11" id="KW-1133">Transmembrane helix</keyword>
<keyword evidence="11" id="KW-0472">Membrane</keyword>
<dbReference type="GO" id="GO:0003676">
    <property type="term" value="F:nucleic acid binding"/>
    <property type="evidence" value="ECO:0007669"/>
    <property type="project" value="InterPro"/>
</dbReference>
<evidence type="ECO:0000256" key="9">
    <source>
        <dbReference type="ARBA" id="ARBA00022918"/>
    </source>
</evidence>
<dbReference type="InterPro" id="IPR013083">
    <property type="entry name" value="Znf_RING/FYVE/PHD"/>
</dbReference>
<evidence type="ECO:0000313" key="14">
    <source>
        <dbReference type="EMBL" id="GIM13837.1"/>
    </source>
</evidence>
<dbReference type="GO" id="GO:0003964">
    <property type="term" value="F:RNA-directed DNA polymerase activity"/>
    <property type="evidence" value="ECO:0007669"/>
    <property type="project" value="UniProtKB-KW"/>
</dbReference>
<feature type="domain" description="Integrase catalytic" evidence="13">
    <location>
        <begin position="804"/>
        <end position="968"/>
    </location>
</feature>
<evidence type="ECO:0000259" key="13">
    <source>
        <dbReference type="PROSITE" id="PS50994"/>
    </source>
</evidence>
<dbReference type="GO" id="GO:0016787">
    <property type="term" value="F:hydrolase activity"/>
    <property type="evidence" value="ECO:0007669"/>
    <property type="project" value="UniProtKB-KW"/>
</dbReference>
<evidence type="ECO:0000256" key="10">
    <source>
        <dbReference type="PROSITE-ProRule" id="PRU00146"/>
    </source>
</evidence>
<keyword evidence="5" id="KW-0255">Endonuclease</keyword>
<dbReference type="Pfam" id="PF17917">
    <property type="entry name" value="RT_RNaseH"/>
    <property type="match status" value="1"/>
</dbReference>
<dbReference type="Pfam" id="PF00628">
    <property type="entry name" value="PHD"/>
    <property type="match status" value="1"/>
</dbReference>
<dbReference type="SUPFAM" id="SSF53098">
    <property type="entry name" value="Ribonuclease H-like"/>
    <property type="match status" value="1"/>
</dbReference>
<proteinExistence type="predicted"/>
<protein>
    <recommendedName>
        <fullName evidence="16">Retrovirus-related Pol polyprotein from transposon</fullName>
    </recommendedName>
</protein>
<dbReference type="InterPro" id="IPR019787">
    <property type="entry name" value="Znf_PHD-finger"/>
</dbReference>
<dbReference type="PANTHER" id="PTHR37984">
    <property type="entry name" value="PROTEIN CBG26694"/>
    <property type="match status" value="1"/>
</dbReference>
<evidence type="ECO:0000256" key="3">
    <source>
        <dbReference type="ARBA" id="ARBA00022722"/>
    </source>
</evidence>
<dbReference type="InterPro" id="IPR043502">
    <property type="entry name" value="DNA/RNA_pol_sf"/>
</dbReference>
<dbReference type="SMART" id="SM00249">
    <property type="entry name" value="PHD"/>
    <property type="match status" value="1"/>
</dbReference>
<keyword evidence="4" id="KW-0479">Metal-binding</keyword>
<feature type="transmembrane region" description="Helical" evidence="11">
    <location>
        <begin position="1395"/>
        <end position="1417"/>
    </location>
</feature>
<gene>
    <name evidence="14" type="ORF">Vretimale_16916</name>
</gene>
<feature type="domain" description="PHD-type" evidence="12">
    <location>
        <begin position="1115"/>
        <end position="1165"/>
    </location>
</feature>
<evidence type="ECO:0000256" key="4">
    <source>
        <dbReference type="ARBA" id="ARBA00022723"/>
    </source>
</evidence>
<dbReference type="CDD" id="cd09274">
    <property type="entry name" value="RNase_HI_RT_Ty3"/>
    <property type="match status" value="1"/>
</dbReference>
<evidence type="ECO:0008006" key="16">
    <source>
        <dbReference type="Google" id="ProtNLM"/>
    </source>
</evidence>
<dbReference type="EMBL" id="BNCQ01000052">
    <property type="protein sequence ID" value="GIM13837.1"/>
    <property type="molecule type" value="Genomic_DNA"/>
</dbReference>
<dbReference type="Pfam" id="PF17921">
    <property type="entry name" value="Integrase_H2C2"/>
    <property type="match status" value="1"/>
</dbReference>
<evidence type="ECO:0000313" key="15">
    <source>
        <dbReference type="Proteomes" id="UP000722791"/>
    </source>
</evidence>
<dbReference type="Proteomes" id="UP000722791">
    <property type="component" value="Unassembled WGS sequence"/>
</dbReference>
<keyword evidence="7" id="KW-0378">Hydrolase</keyword>
<dbReference type="CDD" id="cd15543">
    <property type="entry name" value="PHD_RSF1"/>
    <property type="match status" value="1"/>
</dbReference>
<dbReference type="Gene3D" id="3.30.420.10">
    <property type="entry name" value="Ribonuclease H-like superfamily/Ribonuclease H"/>
    <property type="match status" value="1"/>
</dbReference>
<dbReference type="Gene3D" id="3.10.20.370">
    <property type="match status" value="1"/>
</dbReference>
<dbReference type="FunFam" id="1.10.340.70:FF:000001">
    <property type="entry name" value="Retrovirus-related Pol polyprotein from transposon gypsy-like Protein"/>
    <property type="match status" value="1"/>
</dbReference>
<dbReference type="PANTHER" id="PTHR37984:SF5">
    <property type="entry name" value="PROTEIN NYNRIN-LIKE"/>
    <property type="match status" value="1"/>
</dbReference>
<dbReference type="Gene3D" id="3.30.40.10">
    <property type="entry name" value="Zinc/RING finger domain, C3HC4 (zinc finger)"/>
    <property type="match status" value="1"/>
</dbReference>
<keyword evidence="11" id="KW-0812">Transmembrane</keyword>
<dbReference type="GO" id="GO:0015074">
    <property type="term" value="P:DNA integration"/>
    <property type="evidence" value="ECO:0007669"/>
    <property type="project" value="InterPro"/>
</dbReference>
<dbReference type="Gene3D" id="1.10.340.70">
    <property type="match status" value="1"/>
</dbReference>
<keyword evidence="1" id="KW-0808">Transferase</keyword>
<dbReference type="PROSITE" id="PS50994">
    <property type="entry name" value="INTEGRASE"/>
    <property type="match status" value="1"/>
</dbReference>
<evidence type="ECO:0000256" key="1">
    <source>
        <dbReference type="ARBA" id="ARBA00022679"/>
    </source>
</evidence>
<sequence length="1471" mass="162080">MSQTVVELNKLLKKDVPWSWGPAQQEAHDAIKAAFLREGMVLRRIDYSRPLILHTDFSNRGIGAVLGQLDDEGNEYMCACISRSLNKHEAQYSSYKGEMLAAVWAVKMFRHHLIGGPPFKLVTDHQPLTYLMSAEGLTGQYARFALVLQEYNFTIEHRPGIRHQNADTLSRNPRASSADNTGARLDEDLEHAAELGPAPREALATVRAAWADNQLASASVHLTAAVAPFSEDFCPSPEEAILGWNGWRFEERAPPPEPTNPVKVRERRQLHSAAQEWFSTAKRLGGLRDHCEGDTRLHNVGSPFFQYAMQRGITLYEPLGGACTGLESCLRNGIRVNQYLYSDTSPEARGVAAVRLAALTIAHPELLPPEAWRDAFSSLPTDVKEVTREQLRAAGAQNGNAWMMVAFWDAESVQAVPSVLRVVELLQELVTEPHPACILGRCAPIHAAESDKEEQVATEVSLMLGGSVLADAARFGSYAHRMYQSWSNLSAPEHVSSVVKNAARPAGRRLGDILTSDHAVPIMGKQMRAPYYPCDHGGMPAVAFYPGAVGCTDVSERQGISTPLFNSHTGKYEAPSVVECERALGLEEDSTAVASLSPDERRMLLARATDVTYLSSVLAIYRVMAGQVKGVVPMRSHAAATQACSNGLARSLADSALSKHGGAVIAMASAQTPAAQVEDAKGRDIWDDEQTLHLLRHGVMPQGLSTPEQKRCSRRARLYRFQGDTLYRIEGDAKARVVPRPAERTDIIKRTHEDTGHFGVRRTTGLILKSYWWRGMSEDVAAVVRHCSACDRVSASFNSRAPELNPLPISGLFYRWGVDLCGPFDRTSRGNVYTMICIEHFSKYVVMIPLPDKQAEHTAFAFQQHVLGRYGACAEVCSDQGSEWKGEFAQMLVDSFIDHRQTSANHPQANGLTERAVQTCKNALRRIAQAGGGNQEWDKQLAYIMLGYNCSVQSSSRLAPYHVMHAVEPTIPPAIKERFSEEVNLDDQEMAASSVMQRAAVLRRHMAVAGSNLLIAQHRDTLRYARMRGGAVLPRLRRFDIGDYVYYRNTTARTTLDPQARPEILRVTEVRPTGVLVLEGRCGNTITAHVTHCAPCHLPISDHQVDPRLARPSPSLPCEVCSFPDGEEWMLLCDGCGTGWHTYCLRPPLSHIPEGEWVCPRCEAKGIQVSDLQALGPDPSSGKPLQPPKHLRELQGAAIMREARGRGRRSTAHLGVASYVGRQGRAHRFQVTYDDGVVEVLGVTELRNRLAPKQRVPKSVRASTSQVSSSWGLDSPQQVETAVVQGMPGEHEVYKLSALSTALSLGRIRPCPVTVQEVDVLLGALALEAAGAIFLPFKWHEEVLQQLREAACVFKFLPGKPHLKALEPRALERARKDGLGMNVIAVDVGAEVLDLAFPAIVQFAGVVALACVSYSYLSAADYARMRWLLGLRKQGRLAILKMGERMWVMVFSNALWKHALLQDEGSLHELA</sequence>
<dbReference type="InterPro" id="IPR011011">
    <property type="entry name" value="Znf_FYVE_PHD"/>
</dbReference>
<name>A0A8J4GTN5_9CHLO</name>